<reference evidence="2 3" key="1">
    <citation type="submission" date="2023-01" db="EMBL/GenBank/DDBJ databases">
        <title>Minimal conservation of predation-associated metabolite biosynthetic gene clusters underscores biosynthetic potential of Myxococcota including descriptions for ten novel species: Archangium lansinium sp. nov., Myxococcus landrumus sp. nov., Nannocystis bai.</title>
        <authorList>
            <person name="Ahearne A."/>
            <person name="Stevens C."/>
            <person name="Dowd S."/>
        </authorList>
    </citation>
    <scope>NUCLEOTIDE SEQUENCE [LARGE SCALE GENOMIC DNA]</scope>
    <source>
        <strain evidence="2 3">WIWO2</strain>
    </source>
</reference>
<dbReference type="RefSeq" id="WP_272094101.1">
    <property type="nucleotide sequence ID" value="NZ_JAQNDK010000001.1"/>
</dbReference>
<dbReference type="Proteomes" id="UP001217485">
    <property type="component" value="Unassembled WGS sequence"/>
</dbReference>
<feature type="transmembrane region" description="Helical" evidence="1">
    <location>
        <begin position="12"/>
        <end position="30"/>
    </location>
</feature>
<keyword evidence="3" id="KW-1185">Reference proteome</keyword>
<keyword evidence="1" id="KW-1133">Transmembrane helix</keyword>
<evidence type="ECO:0008006" key="4">
    <source>
        <dbReference type="Google" id="ProtNLM"/>
    </source>
</evidence>
<dbReference type="InterPro" id="IPR000415">
    <property type="entry name" value="Nitroreductase-like"/>
</dbReference>
<comment type="caution">
    <text evidence="2">The sequence shown here is derived from an EMBL/GenBank/DDBJ whole genome shotgun (WGS) entry which is preliminary data.</text>
</comment>
<organism evidence="2 3">
    <name type="scientific">Sorangium atrum</name>
    <dbReference type="NCBI Taxonomy" id="2995308"/>
    <lineage>
        <taxon>Bacteria</taxon>
        <taxon>Pseudomonadati</taxon>
        <taxon>Myxococcota</taxon>
        <taxon>Polyangia</taxon>
        <taxon>Polyangiales</taxon>
        <taxon>Polyangiaceae</taxon>
        <taxon>Sorangium</taxon>
    </lineage>
</organism>
<gene>
    <name evidence="2" type="ORF">POL72_06250</name>
</gene>
<dbReference type="EMBL" id="JAQNDK010000001">
    <property type="protein sequence ID" value="MDC0677337.1"/>
    <property type="molecule type" value="Genomic_DNA"/>
</dbReference>
<name>A0ABT5BTB2_9BACT</name>
<keyword evidence="1" id="KW-0812">Transmembrane</keyword>
<evidence type="ECO:0000313" key="2">
    <source>
        <dbReference type="EMBL" id="MDC0677337.1"/>
    </source>
</evidence>
<dbReference type="Gene3D" id="3.40.109.10">
    <property type="entry name" value="NADH Oxidase"/>
    <property type="match status" value="1"/>
</dbReference>
<dbReference type="NCBIfam" id="NF047509">
    <property type="entry name" value="Rv3131_FMN_oxido"/>
    <property type="match status" value="1"/>
</dbReference>
<proteinExistence type="predicted"/>
<evidence type="ECO:0000256" key="1">
    <source>
        <dbReference type="SAM" id="Phobius"/>
    </source>
</evidence>
<accession>A0ABT5BTB2</accession>
<dbReference type="SUPFAM" id="SSF55469">
    <property type="entry name" value="FMN-dependent nitroreductase-like"/>
    <property type="match status" value="2"/>
</dbReference>
<dbReference type="InterPro" id="IPR006311">
    <property type="entry name" value="TAT_signal"/>
</dbReference>
<evidence type="ECO:0000313" key="3">
    <source>
        <dbReference type="Proteomes" id="UP001217485"/>
    </source>
</evidence>
<dbReference type="PROSITE" id="PS51318">
    <property type="entry name" value="TAT"/>
    <property type="match status" value="1"/>
</dbReference>
<protein>
    <recommendedName>
        <fullName evidence="4">Nitroreductase domain-containing protein</fullName>
    </recommendedName>
</protein>
<sequence>MERKLKVSRRRLLEGVATLAVAAGAGWYAAGRGVFDARTGEPFAPWTAFRGQRGGELAELVRAAVLAASPHNTQPWLFEVHPDRIDVFSDRSRSLGTMDPFLREMHIGLGCAIENLALAAGSMGWAPHVELEAGHLRGSDPEGSRALERAAPRAIRVASVRIEPGAAESPLAEVIARRHTNRGPYQAQRVPVSALQELSRLSEAGSDGEIVWLERPEQRESFAAHTLRATETIVRDAAMVRDSDAWFRLAPEAVPSHRDGLTLDVMGLGPLLTAAVKLLPRPSAEQMHDDWLRVTREVHLAGDPAIGVIAVRDRYDLGATLRAGRLWQRMHLWATARGIAMHPLNQVPEIIDRERMLGRAPAMERSFTEALGLGDRQLTFAFRLGFPEREGVCGPRRAAEEVIRAA</sequence>
<keyword evidence="1" id="KW-0472">Membrane</keyword>